<protein>
    <submittedName>
        <fullName evidence="1">Uncharacterized protein</fullName>
    </submittedName>
</protein>
<keyword evidence="2" id="KW-1185">Reference proteome</keyword>
<organism evidence="1 2">
    <name type="scientific">Papaver atlanticum</name>
    <dbReference type="NCBI Taxonomy" id="357466"/>
    <lineage>
        <taxon>Eukaryota</taxon>
        <taxon>Viridiplantae</taxon>
        <taxon>Streptophyta</taxon>
        <taxon>Embryophyta</taxon>
        <taxon>Tracheophyta</taxon>
        <taxon>Spermatophyta</taxon>
        <taxon>Magnoliopsida</taxon>
        <taxon>Ranunculales</taxon>
        <taxon>Papaveraceae</taxon>
        <taxon>Papaveroideae</taxon>
        <taxon>Papaver</taxon>
    </lineage>
</organism>
<comment type="caution">
    <text evidence="1">The sequence shown here is derived from an EMBL/GenBank/DDBJ whole genome shotgun (WGS) entry which is preliminary data.</text>
</comment>
<evidence type="ECO:0000313" key="1">
    <source>
        <dbReference type="EMBL" id="KAI3932250.1"/>
    </source>
</evidence>
<dbReference type="Proteomes" id="UP001202328">
    <property type="component" value="Unassembled WGS sequence"/>
</dbReference>
<gene>
    <name evidence="1" type="ORF">MKW98_024970</name>
</gene>
<name>A0AAD4T1L3_9MAGN</name>
<dbReference type="EMBL" id="JAJJMB010007077">
    <property type="protein sequence ID" value="KAI3932250.1"/>
    <property type="molecule type" value="Genomic_DNA"/>
</dbReference>
<sequence>MSILRVSSKIYPELLSNKSKNREVERLKLVNKEKRSLLRGDIYIRSPSIRIFIFLDERLRLIQGYI</sequence>
<accession>A0AAD4T1L3</accession>
<evidence type="ECO:0000313" key="2">
    <source>
        <dbReference type="Proteomes" id="UP001202328"/>
    </source>
</evidence>
<dbReference type="AlphaFoldDB" id="A0AAD4T1L3"/>
<reference evidence="1" key="1">
    <citation type="submission" date="2022-04" db="EMBL/GenBank/DDBJ databases">
        <title>A functionally conserved STORR gene fusion in Papaver species that diverged 16.8 million years ago.</title>
        <authorList>
            <person name="Catania T."/>
        </authorList>
    </citation>
    <scope>NUCLEOTIDE SEQUENCE</scope>
    <source>
        <strain evidence="1">S-188037</strain>
    </source>
</reference>
<proteinExistence type="predicted"/>